<proteinExistence type="predicted"/>
<name>A0ACC2WTI2_9TREE</name>
<accession>A0ACC2WTI2</accession>
<evidence type="ECO:0000313" key="2">
    <source>
        <dbReference type="Proteomes" id="UP001230649"/>
    </source>
</evidence>
<sequence length="492" mass="53472">MPPHDTMMPDDVKPSANMTLDHFPSSRVPELLAAKEEHDLVSSERSASGTPSLTYPFLQSLPVTNNASISLFSPWQALYSSVNPFFTPQTAGQGTAPTLPFPSPSLGLTIGDTFVPWPDLSAFNGATPGPGGMSTGMTPGSTGFPFPQQVTQLKQERKDSLPSSERQAPLRLDSTSSGGSTSVVSASLQTPEASTTPMPQQNSRPAQQMSPQHAALPFQVQMFNYGNPPQMFNSNGHYSTHVNTFPPSMNNSTQSSSTAQGWNPYIGYSQFYAPPPLQMATNQQVNPASYEAPLVSRSSSASTHHSAISPAMLSNMMPSRMPSQPSAFSHITDEDDALVVVSSAAPSEYGGPGMSSRGPSPEIMKKDRKRRASGPHAARRSTGDNDAISDAGSGEEEDAEGEAEPEGVERNGMMWDMKTEVYKALSARERKRVRNRISARTFRARRKEHLSVLETDLADRNTLIKASQDEIRRLREENDELLRRLSKYEHVG</sequence>
<keyword evidence="2" id="KW-1185">Reference proteome</keyword>
<protein>
    <submittedName>
        <fullName evidence="1">Uncharacterized protein</fullName>
    </submittedName>
</protein>
<comment type="caution">
    <text evidence="1">The sequence shown here is derived from an EMBL/GenBank/DDBJ whole genome shotgun (WGS) entry which is preliminary data.</text>
</comment>
<evidence type="ECO:0000313" key="1">
    <source>
        <dbReference type="EMBL" id="KAJ9114937.1"/>
    </source>
</evidence>
<dbReference type="Proteomes" id="UP001230649">
    <property type="component" value="Unassembled WGS sequence"/>
</dbReference>
<dbReference type="EMBL" id="JASBWS010000007">
    <property type="protein sequence ID" value="KAJ9114937.1"/>
    <property type="molecule type" value="Genomic_DNA"/>
</dbReference>
<gene>
    <name evidence="1" type="ORF">QFC20_001311</name>
</gene>
<organism evidence="1 2">
    <name type="scientific">Naganishia adeliensis</name>
    <dbReference type="NCBI Taxonomy" id="92952"/>
    <lineage>
        <taxon>Eukaryota</taxon>
        <taxon>Fungi</taxon>
        <taxon>Dikarya</taxon>
        <taxon>Basidiomycota</taxon>
        <taxon>Agaricomycotina</taxon>
        <taxon>Tremellomycetes</taxon>
        <taxon>Filobasidiales</taxon>
        <taxon>Filobasidiaceae</taxon>
        <taxon>Naganishia</taxon>
    </lineage>
</organism>
<reference evidence="1" key="1">
    <citation type="submission" date="2023-04" db="EMBL/GenBank/DDBJ databases">
        <title>Draft Genome sequencing of Naganishia species isolated from polar environments using Oxford Nanopore Technology.</title>
        <authorList>
            <person name="Leo P."/>
            <person name="Venkateswaran K."/>
        </authorList>
    </citation>
    <scope>NUCLEOTIDE SEQUENCE</scope>
    <source>
        <strain evidence="1">MNA-CCFEE 5262</strain>
    </source>
</reference>